<accession>A0AAJ1MJW0</accession>
<reference evidence="2 3" key="1">
    <citation type="submission" date="2022-12" db="EMBL/GenBank/DDBJ databases">
        <title>Metagenome assembled genome from gulf of manar.</title>
        <authorList>
            <person name="Kohli P."/>
            <person name="Pk S."/>
            <person name="Venkata Ramana C."/>
            <person name="Sasikala C."/>
        </authorList>
    </citation>
    <scope>NUCLEOTIDE SEQUENCE [LARGE SCALE GENOMIC DNA]</scope>
    <source>
        <strain evidence="2">JB008</strain>
    </source>
</reference>
<dbReference type="PANTHER" id="PTHR42941:SF1">
    <property type="entry name" value="SLL1037 PROTEIN"/>
    <property type="match status" value="1"/>
</dbReference>
<dbReference type="Proteomes" id="UP001221217">
    <property type="component" value="Unassembled WGS sequence"/>
</dbReference>
<dbReference type="AlphaFoldDB" id="A0AAJ1MJW0"/>
<keyword evidence="1" id="KW-0732">Signal</keyword>
<feature type="chain" id="PRO_5042584364" evidence="1">
    <location>
        <begin position="26"/>
        <end position="338"/>
    </location>
</feature>
<dbReference type="NCBIfam" id="TIGR02122">
    <property type="entry name" value="TRAP_TAXI"/>
    <property type="match status" value="1"/>
</dbReference>
<comment type="caution">
    <text evidence="2">The sequence shown here is derived from an EMBL/GenBank/DDBJ whole genome shotgun (WGS) entry which is preliminary data.</text>
</comment>
<evidence type="ECO:0000313" key="2">
    <source>
        <dbReference type="EMBL" id="MDC7226982.1"/>
    </source>
</evidence>
<evidence type="ECO:0000313" key="3">
    <source>
        <dbReference type="Proteomes" id="UP001221217"/>
    </source>
</evidence>
<dbReference type="InterPro" id="IPR011852">
    <property type="entry name" value="TRAP_TAXI"/>
</dbReference>
<proteinExistence type="predicted"/>
<dbReference type="SUPFAM" id="SSF53850">
    <property type="entry name" value="Periplasmic binding protein-like II"/>
    <property type="match status" value="1"/>
</dbReference>
<dbReference type="PROSITE" id="PS51257">
    <property type="entry name" value="PROKAR_LIPOPROTEIN"/>
    <property type="match status" value="1"/>
</dbReference>
<feature type="signal peptide" evidence="1">
    <location>
        <begin position="1"/>
        <end position="25"/>
    </location>
</feature>
<dbReference type="Pfam" id="PF16868">
    <property type="entry name" value="NMT1_3"/>
    <property type="match status" value="1"/>
</dbReference>
<protein>
    <submittedName>
        <fullName evidence="2">TAXI family TRAP transporter solute-binding subunit</fullName>
    </submittedName>
</protein>
<dbReference type="EMBL" id="JAQQAL010000021">
    <property type="protein sequence ID" value="MDC7226982.1"/>
    <property type="molecule type" value="Genomic_DNA"/>
</dbReference>
<evidence type="ECO:0000256" key="1">
    <source>
        <dbReference type="SAM" id="SignalP"/>
    </source>
</evidence>
<sequence>MSFKKKSFAVLLSVLVIAMISSCSKTDEAEAQTANDSKPKSAGYLDIGTNPSGSLFYTMGVSLSKVLIEEGDLQFRVAPYAGSSTFIPMINSGELDFGLSNGGEATFAYEGIEVFDGKANPNIRIVAATIPNYAGFAVATESDAKTIADLKGKKISSEYSGGRTFHYYSEALLGASGVSSDDFQLVPTPSFVTAIKNFSQGIVDAAIITLNVSAGKEAMATMSEGWRYLNIDYDGELPDISEYFPSAKLTLMSPADDATGVVDDPTVMIETKFFLICGSHVPDDVVYEVVKTLYSNKEAMVEAYGNFKRFAPESMNSEVPVPYHPGALKFYEEMGMID</sequence>
<name>A0AAJ1MJW0_9SPIO</name>
<dbReference type="Gene3D" id="3.40.190.10">
    <property type="entry name" value="Periplasmic binding protein-like II"/>
    <property type="match status" value="2"/>
</dbReference>
<gene>
    <name evidence="2" type="ORF">PQJ61_09485</name>
</gene>
<organism evidence="2 3">
    <name type="scientific">Candidatus Thalassospirochaeta sargassi</name>
    <dbReference type="NCBI Taxonomy" id="3119039"/>
    <lineage>
        <taxon>Bacteria</taxon>
        <taxon>Pseudomonadati</taxon>
        <taxon>Spirochaetota</taxon>
        <taxon>Spirochaetia</taxon>
        <taxon>Spirochaetales</taxon>
        <taxon>Spirochaetaceae</taxon>
        <taxon>Candidatus Thalassospirochaeta</taxon>
    </lineage>
</organism>
<dbReference type="PANTHER" id="PTHR42941">
    <property type="entry name" value="SLL1037 PROTEIN"/>
    <property type="match status" value="1"/>
</dbReference>